<dbReference type="AlphaFoldDB" id="A0A088S1X1"/>
<dbReference type="GeneID" id="22579295"/>
<dbReference type="GO" id="GO:0005737">
    <property type="term" value="C:cytoplasm"/>
    <property type="evidence" value="ECO:0007669"/>
    <property type="project" value="TreeGrafter"/>
</dbReference>
<sequence length="719" mass="75161">MFSVLPTVAAAPTEATLRSLAGFAKSVADALRPFLEVSSSPAAPVMPPCTIKKVVSCKTVYSALLRSDGVLLLLSNPAANGAASGAHVSVLESGGEVVVDVAAGASHIVYCTASGAAYSCGYDNTYGQLGDGSVWSSDDASDGPVEKQNIDGVRAPVLSAPRRIDRFGEDTLEDSAHGNRCSSEDKDASLGSMVNCRVAIDLAPLPLSLASCTRSPAATAKGTSAGVVGASWRRVPLPADRCIAQVACGAHHTLLLTQSGRCVYACGTGEHGQLGGLRPVLVQPTFRAIPLLFGMHMAQVAAADAHSFVLLRNGLLYAFGDNTCGQLGVGHTRRINRPTSVPLIYREGQEASGAHDRTTATTKGRRQLDAKAYATLRAPYASTESTYYPLRVPRLQADPNPRVLTGDKDRDNGAAFAEATKHSDQYHEFEVAGLSVRVVRVYCCVSWTLLETTNPGVWLSCGTPLTRGVNQTDVVTATARIDGCGMLGRPLLRNKVEAYVFQPVHWTEALLKMRPHVDTATAAFAAPLGSVRTEPQFFTAGPFDSTEEGTTDSVQLPVIQANRCPPFSTSDEGNSSPCIPVVTTAAAAGCCSTVDSRLSHTVPSLCCPTKDIEKGILRVSDTIVSAYPTSLLMALLNANAGDVARDGIVTSMLIQSGSPAVAALEVRTDNFSGVRTVMGSPAPASLGGPLSAGSSGTSVLHVRSTHGVVIPLPSYVLVM</sequence>
<keyword evidence="3" id="KW-1185">Reference proteome</keyword>
<evidence type="ECO:0000256" key="1">
    <source>
        <dbReference type="PROSITE-ProRule" id="PRU00235"/>
    </source>
</evidence>
<evidence type="ECO:0000313" key="3">
    <source>
        <dbReference type="Proteomes" id="UP000063063"/>
    </source>
</evidence>
<proteinExistence type="predicted"/>
<dbReference type="Gene3D" id="2.130.10.30">
    <property type="entry name" value="Regulator of chromosome condensation 1/beta-lactamase-inhibitor protein II"/>
    <property type="match status" value="2"/>
</dbReference>
<dbReference type="InterPro" id="IPR051553">
    <property type="entry name" value="Ran_GTPase-activating"/>
</dbReference>
<dbReference type="InterPro" id="IPR000408">
    <property type="entry name" value="Reg_chr_condens"/>
</dbReference>
<reference evidence="2 3" key="1">
    <citation type="journal article" date="2015" name="Sci. Rep.">
        <title>The genome of Leishmania panamensis: insights into genomics of the L. (Viannia) subgenus.</title>
        <authorList>
            <person name="Llanes A."/>
            <person name="Restrepo C.M."/>
            <person name="Vecchio G.D."/>
            <person name="Anguizola F.J."/>
            <person name="Lleonart R."/>
        </authorList>
    </citation>
    <scope>NUCLEOTIDE SEQUENCE [LARGE SCALE GENOMIC DNA]</scope>
    <source>
        <strain evidence="2 3">MHOM/PA/94/PSC-1</strain>
    </source>
</reference>
<feature type="repeat" description="RCC1" evidence="1">
    <location>
        <begin position="314"/>
        <end position="364"/>
    </location>
</feature>
<dbReference type="VEuPathDB" id="TriTrypDB:LPAL13_350033700"/>
<dbReference type="PROSITE" id="PS50012">
    <property type="entry name" value="RCC1_3"/>
    <property type="match status" value="2"/>
</dbReference>
<dbReference type="GO" id="GO:0005085">
    <property type="term" value="F:guanyl-nucleotide exchange factor activity"/>
    <property type="evidence" value="ECO:0007669"/>
    <property type="project" value="TreeGrafter"/>
</dbReference>
<dbReference type="PROSITE" id="PS00626">
    <property type="entry name" value="RCC1_2"/>
    <property type="match status" value="1"/>
</dbReference>
<dbReference type="Pfam" id="PF13540">
    <property type="entry name" value="RCC1_2"/>
    <property type="match status" value="3"/>
</dbReference>
<name>A0A088S1X1_LEIPA</name>
<dbReference type="InterPro" id="IPR009091">
    <property type="entry name" value="RCC1/BLIP-II"/>
</dbReference>
<dbReference type="PANTHER" id="PTHR45982:SF1">
    <property type="entry name" value="REGULATOR OF CHROMOSOME CONDENSATION"/>
    <property type="match status" value="1"/>
</dbReference>
<dbReference type="Proteomes" id="UP000063063">
    <property type="component" value="Chromosome 35"/>
</dbReference>
<evidence type="ECO:0000313" key="2">
    <source>
        <dbReference type="EMBL" id="AIO02403.1"/>
    </source>
</evidence>
<dbReference type="eggNOG" id="KOG0941">
    <property type="taxonomic scope" value="Eukaryota"/>
</dbReference>
<dbReference type="SUPFAM" id="SSF50985">
    <property type="entry name" value="RCC1/BLIP-II"/>
    <property type="match status" value="1"/>
</dbReference>
<dbReference type="KEGG" id="lpan:LPMP_352660"/>
<gene>
    <name evidence="2" type="ORF">LPMP_352660</name>
</gene>
<dbReference type="VEuPathDB" id="TriTrypDB:LPMP_352660"/>
<dbReference type="PANTHER" id="PTHR45982">
    <property type="entry name" value="REGULATOR OF CHROMOSOME CONDENSATION"/>
    <property type="match status" value="1"/>
</dbReference>
<dbReference type="OrthoDB" id="5981550at2759"/>
<accession>A0A088S1X1</accession>
<dbReference type="EMBL" id="CP009404">
    <property type="protein sequence ID" value="AIO02403.1"/>
    <property type="molecule type" value="Genomic_DNA"/>
</dbReference>
<protein>
    <submittedName>
        <fullName evidence="2">Cyclin-e binding protein 1-like protein</fullName>
    </submittedName>
</protein>
<feature type="repeat" description="RCC1" evidence="1">
    <location>
        <begin position="261"/>
        <end position="313"/>
    </location>
</feature>
<dbReference type="RefSeq" id="XP_010703203.1">
    <property type="nucleotide sequence ID" value="XM_010704901.1"/>
</dbReference>
<organism evidence="2 3">
    <name type="scientific">Leishmania panamensis</name>
    <dbReference type="NCBI Taxonomy" id="5679"/>
    <lineage>
        <taxon>Eukaryota</taxon>
        <taxon>Discoba</taxon>
        <taxon>Euglenozoa</taxon>
        <taxon>Kinetoplastea</taxon>
        <taxon>Metakinetoplastina</taxon>
        <taxon>Trypanosomatida</taxon>
        <taxon>Trypanosomatidae</taxon>
        <taxon>Leishmaniinae</taxon>
        <taxon>Leishmania</taxon>
        <taxon>Leishmania guyanensis species complex</taxon>
    </lineage>
</organism>